<keyword evidence="2" id="KW-1185">Reference proteome</keyword>
<comment type="caution">
    <text evidence="1">The sequence shown here is derived from an EMBL/GenBank/DDBJ whole genome shotgun (WGS) entry which is preliminary data.</text>
</comment>
<organism evidence="1 2">
    <name type="scientific">Flexivirga caeni</name>
    <dbReference type="NCBI Taxonomy" id="2294115"/>
    <lineage>
        <taxon>Bacteria</taxon>
        <taxon>Bacillati</taxon>
        <taxon>Actinomycetota</taxon>
        <taxon>Actinomycetes</taxon>
        <taxon>Micrococcales</taxon>
        <taxon>Dermacoccaceae</taxon>
        <taxon>Flexivirga</taxon>
    </lineage>
</organism>
<name>A0A3M9MHR9_9MICO</name>
<evidence type="ECO:0000313" key="1">
    <source>
        <dbReference type="EMBL" id="RNI25081.1"/>
    </source>
</evidence>
<accession>A0A3M9MHR9</accession>
<dbReference type="EMBL" id="RJJQ01000001">
    <property type="protein sequence ID" value="RNI25081.1"/>
    <property type="molecule type" value="Genomic_DNA"/>
</dbReference>
<dbReference type="AlphaFoldDB" id="A0A3M9MHR9"/>
<dbReference type="Proteomes" id="UP000271678">
    <property type="component" value="Unassembled WGS sequence"/>
</dbReference>
<sequence>MDSADEKAHAAVRFVYYQVRADAGEPVGSTIRVPSGSMDCYRWGPDSSDWVYDEGLSGEIGYPMTEIVFEEITPQEAATLTGSRDGEALG</sequence>
<proteinExistence type="predicted"/>
<gene>
    <name evidence="1" type="ORF">EFY87_00015</name>
</gene>
<evidence type="ECO:0000313" key="2">
    <source>
        <dbReference type="Proteomes" id="UP000271678"/>
    </source>
</evidence>
<protein>
    <submittedName>
        <fullName evidence="1">Uncharacterized protein</fullName>
    </submittedName>
</protein>
<reference evidence="1 2" key="1">
    <citation type="submission" date="2018-11" db="EMBL/GenBank/DDBJ databases">
        <title>Draft genome of Simplicispira Flexivirga sp. BO-16.</title>
        <authorList>
            <person name="Im W.T."/>
        </authorList>
    </citation>
    <scope>NUCLEOTIDE SEQUENCE [LARGE SCALE GENOMIC DNA]</scope>
    <source>
        <strain evidence="1 2">BO-16</strain>
    </source>
</reference>